<dbReference type="GO" id="GO:0004983">
    <property type="term" value="F:neuropeptide Y receptor activity"/>
    <property type="evidence" value="ECO:0007669"/>
    <property type="project" value="InterPro"/>
</dbReference>
<accession>A0A1S3DI66</accession>
<dbReference type="PRINTS" id="PR00237">
    <property type="entry name" value="GPCRRHODOPSN"/>
</dbReference>
<dbReference type="InterPro" id="IPR000276">
    <property type="entry name" value="GPCR_Rhodpsn"/>
</dbReference>
<comment type="subcellular location">
    <subcellularLocation>
        <location evidence="1">Membrane</location>
        <topology evidence="1">Multi-pass membrane protein</topology>
    </subcellularLocation>
</comment>
<evidence type="ECO:0000259" key="11">
    <source>
        <dbReference type="PROSITE" id="PS50262"/>
    </source>
</evidence>
<feature type="transmembrane region" description="Helical" evidence="10">
    <location>
        <begin position="67"/>
        <end position="88"/>
    </location>
</feature>
<evidence type="ECO:0000256" key="3">
    <source>
        <dbReference type="ARBA" id="ARBA00022692"/>
    </source>
</evidence>
<dbReference type="Pfam" id="PF00001">
    <property type="entry name" value="7tm_1"/>
    <property type="match status" value="1"/>
</dbReference>
<feature type="transmembrane region" description="Helical" evidence="10">
    <location>
        <begin position="226"/>
        <end position="246"/>
    </location>
</feature>
<dbReference type="Proteomes" id="UP000079169">
    <property type="component" value="Unplaced"/>
</dbReference>
<dbReference type="SUPFAM" id="SSF81321">
    <property type="entry name" value="Family A G protein-coupled receptor-like"/>
    <property type="match status" value="1"/>
</dbReference>
<dbReference type="RefSeq" id="XP_008482465.1">
    <property type="nucleotide sequence ID" value="XM_008484243.3"/>
</dbReference>
<dbReference type="GeneID" id="103519157"/>
<reference evidence="13" key="1">
    <citation type="submission" date="2025-08" db="UniProtKB">
        <authorList>
            <consortium name="RefSeq"/>
        </authorList>
    </citation>
    <scope>IDENTIFICATION</scope>
</reference>
<evidence type="ECO:0000256" key="7">
    <source>
        <dbReference type="ARBA" id="ARBA00023170"/>
    </source>
</evidence>
<dbReference type="PANTHER" id="PTHR45695">
    <property type="entry name" value="LEUCOKININ RECEPTOR-RELATED"/>
    <property type="match status" value="1"/>
</dbReference>
<keyword evidence="5 9" id="KW-0297">G-protein coupled receptor</keyword>
<feature type="transmembrane region" description="Helical" evidence="10">
    <location>
        <begin position="34"/>
        <end position="58"/>
    </location>
</feature>
<dbReference type="PROSITE" id="PS00237">
    <property type="entry name" value="G_PROTEIN_RECEP_F1_1"/>
    <property type="match status" value="1"/>
</dbReference>
<keyword evidence="12" id="KW-1185">Reference proteome</keyword>
<dbReference type="OMA" id="AWRTHEL"/>
<evidence type="ECO:0000313" key="12">
    <source>
        <dbReference type="Proteomes" id="UP000079169"/>
    </source>
</evidence>
<dbReference type="AlphaFoldDB" id="A0A1S3DI66"/>
<dbReference type="GO" id="GO:0005886">
    <property type="term" value="C:plasma membrane"/>
    <property type="evidence" value="ECO:0007669"/>
    <property type="project" value="TreeGrafter"/>
</dbReference>
<proteinExistence type="inferred from homology"/>
<gene>
    <name evidence="13" type="primary">LOC103519157</name>
</gene>
<feature type="transmembrane region" description="Helical" evidence="10">
    <location>
        <begin position="108"/>
        <end position="130"/>
    </location>
</feature>
<dbReference type="InterPro" id="IPR017452">
    <property type="entry name" value="GPCR_Rhodpsn_7TM"/>
</dbReference>
<keyword evidence="8 9" id="KW-0807">Transducer</keyword>
<evidence type="ECO:0000256" key="2">
    <source>
        <dbReference type="ARBA" id="ARBA00010663"/>
    </source>
</evidence>
<evidence type="ECO:0000256" key="6">
    <source>
        <dbReference type="ARBA" id="ARBA00023136"/>
    </source>
</evidence>
<dbReference type="PRINTS" id="PR01012">
    <property type="entry name" value="NRPEPTIDEYR"/>
</dbReference>
<organism evidence="12 13">
    <name type="scientific">Diaphorina citri</name>
    <name type="common">Asian citrus psyllid</name>
    <dbReference type="NCBI Taxonomy" id="121845"/>
    <lineage>
        <taxon>Eukaryota</taxon>
        <taxon>Metazoa</taxon>
        <taxon>Ecdysozoa</taxon>
        <taxon>Arthropoda</taxon>
        <taxon>Hexapoda</taxon>
        <taxon>Insecta</taxon>
        <taxon>Pterygota</taxon>
        <taxon>Neoptera</taxon>
        <taxon>Paraneoptera</taxon>
        <taxon>Hemiptera</taxon>
        <taxon>Sternorrhyncha</taxon>
        <taxon>Psylloidea</taxon>
        <taxon>Psyllidae</taxon>
        <taxon>Diaphorininae</taxon>
        <taxon>Diaphorina</taxon>
    </lineage>
</organism>
<keyword evidence="6 10" id="KW-0472">Membrane</keyword>
<feature type="transmembrane region" description="Helical" evidence="10">
    <location>
        <begin position="151"/>
        <end position="172"/>
    </location>
</feature>
<evidence type="ECO:0000256" key="1">
    <source>
        <dbReference type="ARBA" id="ARBA00004141"/>
    </source>
</evidence>
<evidence type="ECO:0000256" key="4">
    <source>
        <dbReference type="ARBA" id="ARBA00022989"/>
    </source>
</evidence>
<keyword evidence="3 9" id="KW-0812">Transmembrane</keyword>
<dbReference type="PROSITE" id="PS50262">
    <property type="entry name" value="G_PROTEIN_RECEP_F1_2"/>
    <property type="match status" value="1"/>
</dbReference>
<dbReference type="PANTHER" id="PTHR45695:SF15">
    <property type="entry name" value="OPSIN RH2"/>
    <property type="match status" value="1"/>
</dbReference>
<dbReference type="STRING" id="121845.A0A1S3DI66"/>
<evidence type="ECO:0000256" key="9">
    <source>
        <dbReference type="RuleBase" id="RU000688"/>
    </source>
</evidence>
<keyword evidence="7 9" id="KW-0675">Receptor</keyword>
<evidence type="ECO:0000256" key="5">
    <source>
        <dbReference type="ARBA" id="ARBA00023040"/>
    </source>
</evidence>
<keyword evidence="4 10" id="KW-1133">Transmembrane helix</keyword>
<dbReference type="KEGG" id="dci:103519157"/>
<dbReference type="SMART" id="SM01381">
    <property type="entry name" value="7TM_GPCR_Srsx"/>
    <property type="match status" value="1"/>
</dbReference>
<feature type="transmembrane region" description="Helical" evidence="10">
    <location>
        <begin position="266"/>
        <end position="292"/>
    </location>
</feature>
<name>A0A1S3DI66_DIACI</name>
<sequence length="340" mass="39166">MTPNDTALSIGDDYDYDYEEASQIFIWTELMPTLIIYSITMVLGIVGNVLIVLTTWLYKRMKSPTNLFLSSLAVTDLLLIILCIPVKIAKLFSYTWSMGVFLCKTVHYMQNFTAICSVLTLTVMSIERYYAIMYPMKAKYICTMSQTKKTIAAIWLISAILAAPILLVQILLPVGVKIQAFWCVRNLDNLLLWRIYEVYMLLVILVVPTTIMTVTYSTIALEIHRIIKMLIVIVVVFVICWAPMLIDNLLTAWSFIPYERTGEFVHYKYMGIAFHLMAYLNSCVNPIVYGFMSKHFRESFKKTLCHKKSLTRKRTLSFSLHTRTTSLRLGENRIVPVFSV</sequence>
<dbReference type="PaxDb" id="121845-A0A1S3DI66"/>
<evidence type="ECO:0000256" key="10">
    <source>
        <dbReference type="SAM" id="Phobius"/>
    </source>
</evidence>
<dbReference type="InterPro" id="IPR000611">
    <property type="entry name" value="NPY_rcpt"/>
</dbReference>
<comment type="similarity">
    <text evidence="2 9">Belongs to the G-protein coupled receptor 1 family.</text>
</comment>
<evidence type="ECO:0000256" key="8">
    <source>
        <dbReference type="ARBA" id="ARBA00023224"/>
    </source>
</evidence>
<dbReference type="Gene3D" id="1.20.1070.10">
    <property type="entry name" value="Rhodopsin 7-helix transmembrane proteins"/>
    <property type="match status" value="1"/>
</dbReference>
<feature type="domain" description="G-protein coupled receptors family 1 profile" evidence="11">
    <location>
        <begin position="47"/>
        <end position="289"/>
    </location>
</feature>
<evidence type="ECO:0000313" key="13">
    <source>
        <dbReference type="RefSeq" id="XP_008482465.1"/>
    </source>
</evidence>
<protein>
    <submittedName>
        <fullName evidence="13">Gastrin/cholecystokinin type B receptor-like</fullName>
    </submittedName>
</protein>
<feature type="transmembrane region" description="Helical" evidence="10">
    <location>
        <begin position="198"/>
        <end position="219"/>
    </location>
</feature>
<dbReference type="CDD" id="cd15001">
    <property type="entry name" value="7tmA_GPRnna14-like"/>
    <property type="match status" value="1"/>
</dbReference>